<evidence type="ECO:0000256" key="9">
    <source>
        <dbReference type="RuleBase" id="RU365093"/>
    </source>
</evidence>
<accession>A0A839AIA8</accession>
<dbReference type="GO" id="GO:0005886">
    <property type="term" value="C:plasma membrane"/>
    <property type="evidence" value="ECO:0007669"/>
    <property type="project" value="UniProtKB-SubCell"/>
</dbReference>
<dbReference type="InterPro" id="IPR010129">
    <property type="entry name" value="T1SS_HlyD"/>
</dbReference>
<dbReference type="PRINTS" id="PR01490">
    <property type="entry name" value="RTXTOXIND"/>
</dbReference>
<feature type="domain" description="AprE-like beta-barrel" evidence="12">
    <location>
        <begin position="322"/>
        <end position="411"/>
    </location>
</feature>
<feature type="domain" description="AprE-like long alpha-helical hairpin" evidence="11">
    <location>
        <begin position="97"/>
        <end position="280"/>
    </location>
</feature>
<dbReference type="Gene3D" id="2.40.30.170">
    <property type="match status" value="1"/>
</dbReference>
<keyword evidence="4 9" id="KW-1003">Cell membrane</keyword>
<keyword evidence="8" id="KW-0472">Membrane</keyword>
<proteinExistence type="inferred from homology"/>
<dbReference type="PANTHER" id="PTHR30386">
    <property type="entry name" value="MEMBRANE FUSION SUBUNIT OF EMRAB-TOLC MULTIDRUG EFFLUX PUMP"/>
    <property type="match status" value="1"/>
</dbReference>
<dbReference type="AlphaFoldDB" id="A0A839AIA8"/>
<evidence type="ECO:0000256" key="4">
    <source>
        <dbReference type="ARBA" id="ARBA00022475"/>
    </source>
</evidence>
<dbReference type="Gene3D" id="2.40.50.100">
    <property type="match status" value="2"/>
</dbReference>
<comment type="similarity">
    <text evidence="2 9">Belongs to the membrane fusion protein (MFP) (TC 8.A.1) family.</text>
</comment>
<comment type="caution">
    <text evidence="13">The sequence shown here is derived from an EMBL/GenBank/DDBJ whole genome shotgun (WGS) entry which is preliminary data.</text>
</comment>
<dbReference type="InterPro" id="IPR050739">
    <property type="entry name" value="MFP"/>
</dbReference>
<keyword evidence="10" id="KW-0175">Coiled coil</keyword>
<dbReference type="PANTHER" id="PTHR30386:SF26">
    <property type="entry name" value="TRANSPORT PROTEIN COMB"/>
    <property type="match status" value="1"/>
</dbReference>
<evidence type="ECO:0000256" key="7">
    <source>
        <dbReference type="ARBA" id="ARBA00022989"/>
    </source>
</evidence>
<dbReference type="SUPFAM" id="SSF56954">
    <property type="entry name" value="Outer membrane efflux proteins (OEP)"/>
    <property type="match status" value="1"/>
</dbReference>
<dbReference type="InterPro" id="IPR058781">
    <property type="entry name" value="HH_AprE-like"/>
</dbReference>
<reference evidence="13 14" key="1">
    <citation type="submission" date="2020-07" db="EMBL/GenBank/DDBJ databases">
        <title>Stappia sp., F7233, whole genome shotgun sequencing project.</title>
        <authorList>
            <person name="Jiang S."/>
            <person name="Liu Z.W."/>
            <person name="Du Z.J."/>
        </authorList>
    </citation>
    <scope>NUCLEOTIDE SEQUENCE [LARGE SCALE GENOMIC DNA]</scope>
    <source>
        <strain evidence="13 14">F7233</strain>
    </source>
</reference>
<organism evidence="13 14">
    <name type="scientific">Stappia albiluteola</name>
    <dbReference type="NCBI Taxonomy" id="2758565"/>
    <lineage>
        <taxon>Bacteria</taxon>
        <taxon>Pseudomonadati</taxon>
        <taxon>Pseudomonadota</taxon>
        <taxon>Alphaproteobacteria</taxon>
        <taxon>Hyphomicrobiales</taxon>
        <taxon>Stappiaceae</taxon>
        <taxon>Stappia</taxon>
    </lineage>
</organism>
<evidence type="ECO:0000259" key="11">
    <source>
        <dbReference type="Pfam" id="PF25994"/>
    </source>
</evidence>
<evidence type="ECO:0000256" key="6">
    <source>
        <dbReference type="ARBA" id="ARBA00022692"/>
    </source>
</evidence>
<evidence type="ECO:0000256" key="5">
    <source>
        <dbReference type="ARBA" id="ARBA00022519"/>
    </source>
</evidence>
<keyword evidence="7" id="KW-1133">Transmembrane helix</keyword>
<dbReference type="EMBL" id="JACFXV010000061">
    <property type="protein sequence ID" value="MBA5778249.1"/>
    <property type="molecule type" value="Genomic_DNA"/>
</dbReference>
<feature type="coiled-coil region" evidence="10">
    <location>
        <begin position="144"/>
        <end position="171"/>
    </location>
</feature>
<keyword evidence="6" id="KW-0812">Transmembrane</keyword>
<dbReference type="RefSeq" id="WP_182166318.1">
    <property type="nucleotide sequence ID" value="NZ_JACFXV010000061.1"/>
</dbReference>
<sequence length="434" mass="48027">MKREVITSTSAAMMAPPTFAARAMIVALSLAVAAFLAWAYYARLDQVVFAEGRVIPSGEVQIVQNLEGGIVEEIRIKAGDHVSAGDVLLRIAGTSLTAELNEARQRAFDLEANIARLTAEIEGGEPDFPAELREARPDIVERVASLFRSRMRGLQENLAAIEEQLRRRYEELSTLSARNDLLLENYGLLQDELELVEPLLERGAVSQVEVLQLRRQLNELEGERKQNETAIATTGALIAQGKQQRSEVLNTFRTEAIEKRNEMNAQLAGLKEELVASSDRVKRTSVRAPASGIVKQVLVNTIGGVIQPGMPLVELVPQDDTLVVEAQIRPEDIAFLWAGQPASVRLTAYDFTIYGALKGTLEYLSADTVADEEGRHYYIGRIRTTDTNLPHADEELQILPGMVAQVDLLTGKRSILDYLLKPVNRASHRALRER</sequence>
<evidence type="ECO:0000313" key="14">
    <source>
        <dbReference type="Proteomes" id="UP000541109"/>
    </source>
</evidence>
<evidence type="ECO:0000259" key="12">
    <source>
        <dbReference type="Pfam" id="PF26002"/>
    </source>
</evidence>
<keyword evidence="5 9" id="KW-0997">Cell inner membrane</keyword>
<dbReference type="Pfam" id="PF25994">
    <property type="entry name" value="HH_AprE"/>
    <property type="match status" value="1"/>
</dbReference>
<comment type="subcellular location">
    <subcellularLocation>
        <location evidence="1 9">Cell inner membrane</location>
        <topology evidence="1 9">Single-pass membrane protein</topology>
    </subcellularLocation>
</comment>
<dbReference type="InterPro" id="IPR058982">
    <property type="entry name" value="Beta-barrel_AprE"/>
</dbReference>
<dbReference type="NCBIfam" id="TIGR01843">
    <property type="entry name" value="type_I_hlyD"/>
    <property type="match status" value="1"/>
</dbReference>
<keyword evidence="14" id="KW-1185">Reference proteome</keyword>
<dbReference type="GO" id="GO:0009306">
    <property type="term" value="P:protein secretion"/>
    <property type="evidence" value="ECO:0007669"/>
    <property type="project" value="InterPro"/>
</dbReference>
<protein>
    <recommendedName>
        <fullName evidence="9">Membrane fusion protein (MFP) family protein</fullName>
    </recommendedName>
</protein>
<evidence type="ECO:0000256" key="2">
    <source>
        <dbReference type="ARBA" id="ARBA00009477"/>
    </source>
</evidence>
<dbReference type="Proteomes" id="UP000541109">
    <property type="component" value="Unassembled WGS sequence"/>
</dbReference>
<gene>
    <name evidence="13" type="ORF">H2509_14060</name>
</gene>
<feature type="coiled-coil region" evidence="10">
    <location>
        <begin position="210"/>
        <end position="280"/>
    </location>
</feature>
<evidence type="ECO:0000256" key="3">
    <source>
        <dbReference type="ARBA" id="ARBA00022448"/>
    </source>
</evidence>
<dbReference type="InterPro" id="IPR006144">
    <property type="entry name" value="Secretion_HlyD_CS"/>
</dbReference>
<dbReference type="PROSITE" id="PS00543">
    <property type="entry name" value="HLYD_FAMILY"/>
    <property type="match status" value="1"/>
</dbReference>
<evidence type="ECO:0000256" key="10">
    <source>
        <dbReference type="SAM" id="Coils"/>
    </source>
</evidence>
<evidence type="ECO:0000256" key="8">
    <source>
        <dbReference type="ARBA" id="ARBA00023136"/>
    </source>
</evidence>
<name>A0A839AIA8_9HYPH</name>
<evidence type="ECO:0000256" key="1">
    <source>
        <dbReference type="ARBA" id="ARBA00004377"/>
    </source>
</evidence>
<keyword evidence="3 9" id="KW-0813">Transport</keyword>
<evidence type="ECO:0000313" key="13">
    <source>
        <dbReference type="EMBL" id="MBA5778249.1"/>
    </source>
</evidence>
<dbReference type="Pfam" id="PF26002">
    <property type="entry name" value="Beta-barrel_AprE"/>
    <property type="match status" value="1"/>
</dbReference>